<proteinExistence type="predicted"/>
<keyword evidence="1" id="KW-1133">Transmembrane helix</keyword>
<name>A0A5C6ENL7_9BACT</name>
<protein>
    <submittedName>
        <fullName evidence="2">Uncharacterized protein</fullName>
    </submittedName>
</protein>
<dbReference type="Proteomes" id="UP000317977">
    <property type="component" value="Unassembled WGS sequence"/>
</dbReference>
<sequence>MSGLKKMTVPSKTRTQFFRAESNSPSPFSSLHAGTGWGNRNNFGARALDTQGFGKSALAIGRSSRLQHHRTRMLILAGAFFVIAACCSTRVMGQAAKYETIPMHRALTADKIDEVEKATKRFVSSGEGNQGLVTAYFLYYVPAALTAADAAKDTSRIVSDVSGHISRVARSSRTDVFQKVTGDTFKGLKKVAEGNYSPSSRISAIVLMSQLDQRQADNASKTPPVPLMANLPVFMEIYSNEKNSDGVRAAALQGMNRLVTFGFPAIAPDVRAKITADMMALLDSSPPMFRTEKVHAYLQRYAVDMLATLAPENDPTLGQKLISISGKPENQDLIALYSASKIGRLGKSLEGKVAEPEKVLKSWSKRALAGFEAEIARIEGMERLAPVSTQPKDPKLFLNKDAKNTARKAPRMGMEDMNDSMMMGGYEGMEMDDMGMGSYDDMDMGMGYGMGMMGAVVAKPQPPEVIASRRRLNYMLQQLYQGATGSGTTGIPPKNVGGLLASLPADKKTAVADWVSSMDEVVTALNDNMLDDQTKYLEGLQDQAAILRELVGVEAKEIFKDDEMAIANPAGDGGAAVAAPAAAEAENEFSF</sequence>
<dbReference type="EMBL" id="SJPX01000003">
    <property type="protein sequence ID" value="TWU51343.1"/>
    <property type="molecule type" value="Genomic_DNA"/>
</dbReference>
<organism evidence="2 3">
    <name type="scientific">Rubripirellula reticaptiva</name>
    <dbReference type="NCBI Taxonomy" id="2528013"/>
    <lineage>
        <taxon>Bacteria</taxon>
        <taxon>Pseudomonadati</taxon>
        <taxon>Planctomycetota</taxon>
        <taxon>Planctomycetia</taxon>
        <taxon>Pirellulales</taxon>
        <taxon>Pirellulaceae</taxon>
        <taxon>Rubripirellula</taxon>
    </lineage>
</organism>
<evidence type="ECO:0000256" key="1">
    <source>
        <dbReference type="SAM" id="Phobius"/>
    </source>
</evidence>
<evidence type="ECO:0000313" key="3">
    <source>
        <dbReference type="Proteomes" id="UP000317977"/>
    </source>
</evidence>
<accession>A0A5C6ENL7</accession>
<dbReference type="AlphaFoldDB" id="A0A5C6ENL7"/>
<keyword evidence="3" id="KW-1185">Reference proteome</keyword>
<dbReference type="RefSeq" id="WP_146534721.1">
    <property type="nucleotide sequence ID" value="NZ_SJPX01000003.1"/>
</dbReference>
<dbReference type="OrthoDB" id="259993at2"/>
<comment type="caution">
    <text evidence="2">The sequence shown here is derived from an EMBL/GenBank/DDBJ whole genome shotgun (WGS) entry which is preliminary data.</text>
</comment>
<reference evidence="2 3" key="1">
    <citation type="submission" date="2019-02" db="EMBL/GenBank/DDBJ databases">
        <title>Deep-cultivation of Planctomycetes and their phenomic and genomic characterization uncovers novel biology.</title>
        <authorList>
            <person name="Wiegand S."/>
            <person name="Jogler M."/>
            <person name="Boedeker C."/>
            <person name="Pinto D."/>
            <person name="Vollmers J."/>
            <person name="Rivas-Marin E."/>
            <person name="Kohn T."/>
            <person name="Peeters S.H."/>
            <person name="Heuer A."/>
            <person name="Rast P."/>
            <person name="Oberbeckmann S."/>
            <person name="Bunk B."/>
            <person name="Jeske O."/>
            <person name="Meyerdierks A."/>
            <person name="Storesund J.E."/>
            <person name="Kallscheuer N."/>
            <person name="Luecker S."/>
            <person name="Lage O.M."/>
            <person name="Pohl T."/>
            <person name="Merkel B.J."/>
            <person name="Hornburger P."/>
            <person name="Mueller R.-W."/>
            <person name="Bruemmer F."/>
            <person name="Labrenz M."/>
            <person name="Spormann A.M."/>
            <person name="Op Den Camp H."/>
            <person name="Overmann J."/>
            <person name="Amann R."/>
            <person name="Jetten M.S.M."/>
            <person name="Mascher T."/>
            <person name="Medema M.H."/>
            <person name="Devos D.P."/>
            <person name="Kaster A.-K."/>
            <person name="Ovreas L."/>
            <person name="Rohde M."/>
            <person name="Galperin M.Y."/>
            <person name="Jogler C."/>
        </authorList>
    </citation>
    <scope>NUCLEOTIDE SEQUENCE [LARGE SCALE GENOMIC DNA]</scope>
    <source>
        <strain evidence="2 3">Poly59</strain>
    </source>
</reference>
<feature type="transmembrane region" description="Helical" evidence="1">
    <location>
        <begin position="73"/>
        <end position="93"/>
    </location>
</feature>
<keyword evidence="1" id="KW-0812">Transmembrane</keyword>
<keyword evidence="1" id="KW-0472">Membrane</keyword>
<gene>
    <name evidence="2" type="ORF">Poly59_29350</name>
</gene>
<evidence type="ECO:0000313" key="2">
    <source>
        <dbReference type="EMBL" id="TWU51343.1"/>
    </source>
</evidence>